<organism evidence="3 4">
    <name type="scientific">Pseudomonas aeruginosa</name>
    <dbReference type="NCBI Taxonomy" id="287"/>
    <lineage>
        <taxon>Bacteria</taxon>
        <taxon>Pseudomonadati</taxon>
        <taxon>Pseudomonadota</taxon>
        <taxon>Gammaproteobacteria</taxon>
        <taxon>Pseudomonadales</taxon>
        <taxon>Pseudomonadaceae</taxon>
        <taxon>Pseudomonas</taxon>
    </lineage>
</organism>
<dbReference type="GO" id="GO:0006355">
    <property type="term" value="P:regulation of DNA-templated transcription"/>
    <property type="evidence" value="ECO:0007669"/>
    <property type="project" value="InterPro"/>
</dbReference>
<name>A0A367LT53_PSEAI</name>
<evidence type="ECO:0000313" key="4">
    <source>
        <dbReference type="Proteomes" id="UP000253594"/>
    </source>
</evidence>
<dbReference type="InterPro" id="IPR003313">
    <property type="entry name" value="AraC-bd"/>
</dbReference>
<dbReference type="GO" id="GO:0003677">
    <property type="term" value="F:DNA binding"/>
    <property type="evidence" value="ECO:0007669"/>
    <property type="project" value="UniProtKB-KW"/>
</dbReference>
<dbReference type="CDD" id="cd06124">
    <property type="entry name" value="cupin_NimR-like_N"/>
    <property type="match status" value="1"/>
</dbReference>
<dbReference type="Gene3D" id="2.60.120.10">
    <property type="entry name" value="Jelly Rolls"/>
    <property type="match status" value="1"/>
</dbReference>
<comment type="caution">
    <text evidence="3">The sequence shown here is derived from an EMBL/GenBank/DDBJ whole genome shotgun (WGS) entry which is preliminary data.</text>
</comment>
<dbReference type="Proteomes" id="UP000253594">
    <property type="component" value="Unassembled WGS sequence"/>
</dbReference>
<feature type="non-terminal residue" evidence="3">
    <location>
        <position position="70"/>
    </location>
</feature>
<evidence type="ECO:0000259" key="2">
    <source>
        <dbReference type="Pfam" id="PF02311"/>
    </source>
</evidence>
<reference evidence="3 4" key="1">
    <citation type="submission" date="2018-07" db="EMBL/GenBank/DDBJ databases">
        <title>Mechanisms of high-level aminoglycoside resistance among Gram-negative pathogens in Brazil.</title>
        <authorList>
            <person name="Ballaben A.S."/>
            <person name="Darini A.L.C."/>
            <person name="Doi Y."/>
        </authorList>
    </citation>
    <scope>NUCLEOTIDE SEQUENCE [LARGE SCALE GENOMIC DNA]</scope>
    <source>
        <strain evidence="3 4">B2-305</strain>
    </source>
</reference>
<dbReference type="SUPFAM" id="SSF51182">
    <property type="entry name" value="RmlC-like cupins"/>
    <property type="match status" value="1"/>
</dbReference>
<dbReference type="InterPro" id="IPR014710">
    <property type="entry name" value="RmlC-like_jellyroll"/>
</dbReference>
<accession>A0A367LT53</accession>
<keyword evidence="1" id="KW-0238">DNA-binding</keyword>
<dbReference type="InterPro" id="IPR011051">
    <property type="entry name" value="RmlC_Cupin_sf"/>
</dbReference>
<feature type="domain" description="AraC-type arabinose-binding/dimerisation" evidence="2">
    <location>
        <begin position="23"/>
        <end position="70"/>
    </location>
</feature>
<dbReference type="PANTHER" id="PTHR11019:SF159">
    <property type="entry name" value="TRANSCRIPTIONAL REGULATOR-RELATED"/>
    <property type="match status" value="1"/>
</dbReference>
<evidence type="ECO:0000313" key="3">
    <source>
        <dbReference type="EMBL" id="RCI63121.1"/>
    </source>
</evidence>
<dbReference type="PANTHER" id="PTHR11019">
    <property type="entry name" value="HTH-TYPE TRANSCRIPTIONAL REGULATOR NIMR"/>
    <property type="match status" value="1"/>
</dbReference>
<sequence>MRNASIEQYDATPRAVVAMGTDYPDGYLLPRHRHRRAQLLYGASGVMQVRTGDAGWVVPPQRAVWIPPGV</sequence>
<protein>
    <submittedName>
        <fullName evidence="3">AraC family transcriptional regulator</fullName>
    </submittedName>
</protein>
<proteinExistence type="predicted"/>
<dbReference type="RefSeq" id="WP_034036787.1">
    <property type="nucleotide sequence ID" value="NZ_JTWU01000060.1"/>
</dbReference>
<dbReference type="EMBL" id="QORE01004241">
    <property type="protein sequence ID" value="RCI63121.1"/>
    <property type="molecule type" value="Genomic_DNA"/>
</dbReference>
<evidence type="ECO:0000256" key="1">
    <source>
        <dbReference type="ARBA" id="ARBA00023125"/>
    </source>
</evidence>
<dbReference type="Pfam" id="PF02311">
    <property type="entry name" value="AraC_binding"/>
    <property type="match status" value="1"/>
</dbReference>
<gene>
    <name evidence="3" type="ORF">DT376_45645</name>
</gene>
<dbReference type="AlphaFoldDB" id="A0A367LT53"/>